<name>A0A2S8GAZ8_9BACT</name>
<organism evidence="3 4">
    <name type="scientific">Blastopirellula marina</name>
    <dbReference type="NCBI Taxonomy" id="124"/>
    <lineage>
        <taxon>Bacteria</taxon>
        <taxon>Pseudomonadati</taxon>
        <taxon>Planctomycetota</taxon>
        <taxon>Planctomycetia</taxon>
        <taxon>Pirellulales</taxon>
        <taxon>Pirellulaceae</taxon>
        <taxon>Blastopirellula</taxon>
    </lineage>
</organism>
<feature type="domain" description="Activator of Hsp90 ATPase homologue 1/2-like C-terminal" evidence="2">
    <location>
        <begin position="22"/>
        <end position="157"/>
    </location>
</feature>
<evidence type="ECO:0000313" key="4">
    <source>
        <dbReference type="Proteomes" id="UP000237819"/>
    </source>
</evidence>
<proteinExistence type="inferred from homology"/>
<evidence type="ECO:0000313" key="3">
    <source>
        <dbReference type="EMBL" id="PQO41589.1"/>
    </source>
</evidence>
<dbReference type="AlphaFoldDB" id="A0A2S8GAZ8"/>
<accession>A0A2S8GAZ8</accession>
<comment type="similarity">
    <text evidence="1">Belongs to the AHA1 family.</text>
</comment>
<dbReference type="RefSeq" id="WP_105339414.1">
    <property type="nucleotide sequence ID" value="NZ_PUHZ01000026.1"/>
</dbReference>
<sequence>MNRAFAIEPDPNLDLVLERVVDVPRELVWAAWTTPEHVCQWFCPRPWSVTDCEIDLRPGGIFRTTMRSPEGEEFPNVGCYLEVIPGERLVWTDMLLPGFRPAEQGFMTGIIALESVGEGTKYTATALHRDVETRKQHEDMGFHAGWNTALDQLIELVKSF</sequence>
<reference evidence="3 4" key="1">
    <citation type="submission" date="2018-02" db="EMBL/GenBank/DDBJ databases">
        <title>Comparative genomes isolates from brazilian mangrove.</title>
        <authorList>
            <person name="Araujo J.E."/>
            <person name="Taketani R.G."/>
            <person name="Silva M.C.P."/>
            <person name="Loureco M.V."/>
            <person name="Andreote F.D."/>
        </authorList>
    </citation>
    <scope>NUCLEOTIDE SEQUENCE [LARGE SCALE GENOMIC DNA]</scope>
    <source>
        <strain evidence="3 4">Nap-Phe MGV</strain>
    </source>
</reference>
<comment type="caution">
    <text evidence="3">The sequence shown here is derived from an EMBL/GenBank/DDBJ whole genome shotgun (WGS) entry which is preliminary data.</text>
</comment>
<dbReference type="Pfam" id="PF08327">
    <property type="entry name" value="AHSA1"/>
    <property type="match status" value="1"/>
</dbReference>
<dbReference type="InterPro" id="IPR023393">
    <property type="entry name" value="START-like_dom_sf"/>
</dbReference>
<dbReference type="EMBL" id="PUHZ01000026">
    <property type="protein sequence ID" value="PQO41589.1"/>
    <property type="molecule type" value="Genomic_DNA"/>
</dbReference>
<protein>
    <submittedName>
        <fullName evidence="3">Polyketide cyclase</fullName>
    </submittedName>
</protein>
<evidence type="ECO:0000259" key="2">
    <source>
        <dbReference type="Pfam" id="PF08327"/>
    </source>
</evidence>
<gene>
    <name evidence="3" type="ORF">C5Y93_31275</name>
</gene>
<dbReference type="Proteomes" id="UP000237819">
    <property type="component" value="Unassembled WGS sequence"/>
</dbReference>
<dbReference type="InterPro" id="IPR013538">
    <property type="entry name" value="ASHA1/2-like_C"/>
</dbReference>
<dbReference type="Gene3D" id="3.30.530.20">
    <property type="match status" value="1"/>
</dbReference>
<dbReference type="CDD" id="cd08896">
    <property type="entry name" value="SRPBCC_CalC_Aha1-like_3"/>
    <property type="match status" value="1"/>
</dbReference>
<dbReference type="SUPFAM" id="SSF55961">
    <property type="entry name" value="Bet v1-like"/>
    <property type="match status" value="1"/>
</dbReference>
<dbReference type="OrthoDB" id="9805228at2"/>
<evidence type="ECO:0000256" key="1">
    <source>
        <dbReference type="ARBA" id="ARBA00006817"/>
    </source>
</evidence>